<dbReference type="Proteomes" id="UP000430272">
    <property type="component" value="Unassembled WGS sequence"/>
</dbReference>
<organism evidence="1 2">
    <name type="scientific">Qipengyuania pelagi</name>
    <dbReference type="NCBI Taxonomy" id="994320"/>
    <lineage>
        <taxon>Bacteria</taxon>
        <taxon>Pseudomonadati</taxon>
        <taxon>Pseudomonadota</taxon>
        <taxon>Alphaproteobacteria</taxon>
        <taxon>Sphingomonadales</taxon>
        <taxon>Erythrobacteraceae</taxon>
        <taxon>Qipengyuania</taxon>
    </lineage>
</organism>
<sequence>MTSSNAWPRIAFDAWSLSFDAMTVIGLRTMRLASGGAVADRESERMVAEKIFALWMLPLAMVSPMPTLDPAVAAQRSLAHFGKTVRSNRRRLSR</sequence>
<accession>A0A844Y455</accession>
<gene>
    <name evidence="1" type="ORF">GRI47_02485</name>
</gene>
<dbReference type="EMBL" id="WTYD01000001">
    <property type="protein sequence ID" value="MXO52874.1"/>
    <property type="molecule type" value="Genomic_DNA"/>
</dbReference>
<evidence type="ECO:0000313" key="1">
    <source>
        <dbReference type="EMBL" id="MXO52874.1"/>
    </source>
</evidence>
<reference evidence="1 2" key="1">
    <citation type="submission" date="2019-12" db="EMBL/GenBank/DDBJ databases">
        <title>Genomic-based taxomic classification of the family Erythrobacteraceae.</title>
        <authorList>
            <person name="Xu L."/>
        </authorList>
    </citation>
    <scope>NUCLEOTIDE SEQUENCE [LARGE SCALE GENOMIC DNA]</scope>
    <source>
        <strain evidence="1 2">JCM 17468</strain>
    </source>
</reference>
<dbReference type="AlphaFoldDB" id="A0A844Y455"/>
<dbReference type="RefSeq" id="WP_160659799.1">
    <property type="nucleotide sequence ID" value="NZ_BAABDV010000001.1"/>
</dbReference>
<keyword evidence="2" id="KW-1185">Reference proteome</keyword>
<comment type="caution">
    <text evidence="1">The sequence shown here is derived from an EMBL/GenBank/DDBJ whole genome shotgun (WGS) entry which is preliminary data.</text>
</comment>
<protein>
    <submittedName>
        <fullName evidence="1">Uncharacterized protein</fullName>
    </submittedName>
</protein>
<dbReference type="OrthoDB" id="7432973at2"/>
<evidence type="ECO:0000313" key="2">
    <source>
        <dbReference type="Proteomes" id="UP000430272"/>
    </source>
</evidence>
<proteinExistence type="predicted"/>
<name>A0A844Y455_9SPHN</name>